<evidence type="ECO:0000313" key="1">
    <source>
        <dbReference type="EMBL" id="GAW93351.1"/>
    </source>
</evidence>
<name>A0A1Z5HVK3_9FIRM</name>
<dbReference type="Proteomes" id="UP000197032">
    <property type="component" value="Unassembled WGS sequence"/>
</dbReference>
<organism evidence="1 2">
    <name type="scientific">Calderihabitans maritimus</name>
    <dbReference type="NCBI Taxonomy" id="1246530"/>
    <lineage>
        <taxon>Bacteria</taxon>
        <taxon>Bacillati</taxon>
        <taxon>Bacillota</taxon>
        <taxon>Clostridia</taxon>
        <taxon>Neomoorellales</taxon>
        <taxon>Calderihabitantaceae</taxon>
        <taxon>Calderihabitans</taxon>
    </lineage>
</organism>
<reference evidence="2" key="1">
    <citation type="journal article" date="2017" name="Appl. Environ. Microbiol.">
        <title>Genomic analysis of Calderihabitans maritimus KKC1, a thermophilic hydrogenogenic carboxydotrophic bacterium isolated from marine sediment.</title>
        <authorList>
            <person name="Omae K."/>
            <person name="Yoneda Y."/>
            <person name="Fukuyama Y."/>
            <person name="Yoshida T."/>
            <person name="Sako Y."/>
        </authorList>
    </citation>
    <scope>NUCLEOTIDE SEQUENCE [LARGE SCALE GENOMIC DNA]</scope>
    <source>
        <strain evidence="2">KKC1</strain>
    </source>
</reference>
<comment type="caution">
    <text evidence="1">The sequence shown here is derived from an EMBL/GenBank/DDBJ whole genome shotgun (WGS) entry which is preliminary data.</text>
</comment>
<proteinExistence type="predicted"/>
<sequence length="38" mass="4460">MRLYLPRSGSFLMFPENVTKKGIVPRKKNVIIEEIIEL</sequence>
<dbReference type="EMBL" id="BDGJ01000126">
    <property type="protein sequence ID" value="GAW93351.1"/>
    <property type="molecule type" value="Genomic_DNA"/>
</dbReference>
<gene>
    <name evidence="1" type="ORF">KKC1_24880</name>
</gene>
<protein>
    <submittedName>
        <fullName evidence="1">Uncharacterized protein</fullName>
    </submittedName>
</protein>
<evidence type="ECO:0000313" key="2">
    <source>
        <dbReference type="Proteomes" id="UP000197032"/>
    </source>
</evidence>
<accession>A0A1Z5HVK3</accession>
<dbReference type="AlphaFoldDB" id="A0A1Z5HVK3"/>
<keyword evidence="2" id="KW-1185">Reference proteome</keyword>